<accession>A0A0F9WD26</accession>
<sequence length="60" mass="6843">MNSKLYESDPRGYTLEMVAMGMDADHMLLCALKHMSPDDVRGMLDANEMSPRFTDDDDEE</sequence>
<protein>
    <submittedName>
        <fullName evidence="1">Uncharacterized protein</fullName>
    </submittedName>
</protein>
<organism evidence="1">
    <name type="scientific">marine sediment metagenome</name>
    <dbReference type="NCBI Taxonomy" id="412755"/>
    <lineage>
        <taxon>unclassified sequences</taxon>
        <taxon>metagenomes</taxon>
        <taxon>ecological metagenomes</taxon>
    </lineage>
</organism>
<dbReference type="AlphaFoldDB" id="A0A0F9WD26"/>
<gene>
    <name evidence="1" type="ORF">LCGC14_0373230</name>
</gene>
<evidence type="ECO:0000313" key="1">
    <source>
        <dbReference type="EMBL" id="KKN76128.1"/>
    </source>
</evidence>
<dbReference type="EMBL" id="LAZR01000299">
    <property type="protein sequence ID" value="KKN76128.1"/>
    <property type="molecule type" value="Genomic_DNA"/>
</dbReference>
<name>A0A0F9WD26_9ZZZZ</name>
<reference evidence="1" key="1">
    <citation type="journal article" date="2015" name="Nature">
        <title>Complex archaea that bridge the gap between prokaryotes and eukaryotes.</title>
        <authorList>
            <person name="Spang A."/>
            <person name="Saw J.H."/>
            <person name="Jorgensen S.L."/>
            <person name="Zaremba-Niedzwiedzka K."/>
            <person name="Martijn J."/>
            <person name="Lind A.E."/>
            <person name="van Eijk R."/>
            <person name="Schleper C."/>
            <person name="Guy L."/>
            <person name="Ettema T.J."/>
        </authorList>
    </citation>
    <scope>NUCLEOTIDE SEQUENCE</scope>
</reference>
<proteinExistence type="predicted"/>
<comment type="caution">
    <text evidence="1">The sequence shown here is derived from an EMBL/GenBank/DDBJ whole genome shotgun (WGS) entry which is preliminary data.</text>
</comment>